<evidence type="ECO:0000313" key="2">
    <source>
        <dbReference type="Proteomes" id="UP000682782"/>
    </source>
</evidence>
<organism evidence="1 2">
    <name type="scientific">Aristaeella hokkaidonensis</name>
    <dbReference type="NCBI Taxonomy" id="3046382"/>
    <lineage>
        <taxon>Bacteria</taxon>
        <taxon>Bacillati</taxon>
        <taxon>Bacillota</taxon>
        <taxon>Clostridia</taxon>
        <taxon>Eubacteriales</taxon>
        <taxon>Aristaeellaceae</taxon>
        <taxon>Aristaeella</taxon>
    </lineage>
</organism>
<gene>
    <name evidence="1" type="ORF">JYE49_05700</name>
</gene>
<protein>
    <submittedName>
        <fullName evidence="1">Uncharacterized protein</fullName>
    </submittedName>
</protein>
<proteinExistence type="predicted"/>
<reference evidence="1" key="1">
    <citation type="submission" date="2021-01" db="EMBL/GenBank/DDBJ databases">
        <title>Complete genome sequence of Clostridiales bacterium R-7.</title>
        <authorList>
            <person name="Mahoney-Kurpe S.C."/>
            <person name="Palevich N."/>
            <person name="Koike S."/>
            <person name="Moon C.D."/>
            <person name="Attwood G.T."/>
        </authorList>
    </citation>
    <scope>NUCLEOTIDE SEQUENCE</scope>
    <source>
        <strain evidence="1">R-7</strain>
    </source>
</reference>
<dbReference type="EMBL" id="CP068393">
    <property type="protein sequence ID" value="QUC68187.1"/>
    <property type="molecule type" value="Genomic_DNA"/>
</dbReference>
<accession>A0AC61MYI8</accession>
<evidence type="ECO:0000313" key="1">
    <source>
        <dbReference type="EMBL" id="QUC68187.1"/>
    </source>
</evidence>
<name>A0AC61MYI8_9FIRM</name>
<keyword evidence="2" id="KW-1185">Reference proteome</keyword>
<sequence>MKYEKAKVTIINLGNEDILTCSGYDQKSFNCYNPYNNTNTKNTKKASHGWGWGWFGGWFGGWWF</sequence>
<dbReference type="Proteomes" id="UP000682782">
    <property type="component" value="Chromosome"/>
</dbReference>